<dbReference type="Pfam" id="PF03743">
    <property type="entry name" value="TrbI"/>
    <property type="match status" value="1"/>
</dbReference>
<dbReference type="NCBIfam" id="NF038092">
    <property type="entry name" value="T4SS_ComB10"/>
    <property type="match status" value="1"/>
</dbReference>
<feature type="region of interest" description="Disordered" evidence="7">
    <location>
        <begin position="558"/>
        <end position="585"/>
    </location>
</feature>
<sequence length="585" mass="66201">MNILSKLSFLALLKRKIVLIPLAAFTTLFIIVLSLKEDDEEFEIQSKFPLEDYLFQDSAKRQREIDTLQQEVAKLQNQLKNQEEQVKKQQERILLGHLKDKAGNAIQVDENGNLILYDKDGNRVFYDENGKPYTIGANGEKKYLNSTDKVFNQNGVEIERNDKGGIILYDDENNRVELENGNKATYTRDGKKIIEDKNGNFTIYDEMGNVIAQGNTNNDEAYTSLKEQKNPDKPSDYDPFAGSPYSKQNQQNAPKLDQQGQSDKLFYDDDGNLIGDRVALENQKFIDEKADDKQKMINDILASRLQEDESKKKRYEKDYGASEFSNLEDKDDGSNEHKLLRTITADRMIPAFLVRPISSQIPGSAVAQVETNIYGAMGRVVLIPKGSKVIGFYQSNNKIGEYRLQIFWTRIITPQGNNIMLTDAKGADVKGYNGLIGEVHTRNFERYGIPLTLSTLSNGLLLAVNSLNQKGTIEQSKSEAGNLANAYIQSQILSGMRQDVSSIIQKIVQEQIKIQPIITIKEGSRIFIAPTQDIFIPIPKKGEAMARFFTELKEVKKKKPTQTLESSLEASQDFNEDEEEQESEE</sequence>
<feature type="compositionally biased region" description="Polar residues" evidence="7">
    <location>
        <begin position="561"/>
        <end position="573"/>
    </location>
</feature>
<keyword evidence="6" id="KW-0175">Coiled coil</keyword>
<evidence type="ECO:0000256" key="1">
    <source>
        <dbReference type="ARBA" id="ARBA00004167"/>
    </source>
</evidence>
<accession>V8CF24</accession>
<comment type="subcellular location">
    <subcellularLocation>
        <location evidence="1">Membrane</location>
        <topology evidence="1">Single-pass membrane protein</topology>
    </subcellularLocation>
</comment>
<dbReference type="STRING" id="1357399.HMPREF2087_01443"/>
<evidence type="ECO:0000256" key="4">
    <source>
        <dbReference type="ARBA" id="ARBA00022989"/>
    </source>
</evidence>
<evidence type="ECO:0000256" key="7">
    <source>
        <dbReference type="SAM" id="MobiDB-lite"/>
    </source>
</evidence>
<comment type="similarity">
    <text evidence="2">Belongs to the TrbI/VirB10 family.</text>
</comment>
<evidence type="ECO:0000313" key="9">
    <source>
        <dbReference type="Proteomes" id="UP000018688"/>
    </source>
</evidence>
<dbReference type="EMBL" id="AZJJ01000007">
    <property type="protein sequence ID" value="ETD25615.1"/>
    <property type="molecule type" value="Genomic_DNA"/>
</dbReference>
<evidence type="ECO:0008006" key="10">
    <source>
        <dbReference type="Google" id="ProtNLM"/>
    </source>
</evidence>
<keyword evidence="5" id="KW-0472">Membrane</keyword>
<dbReference type="HOGENOM" id="CLU_022177_2_0_7"/>
<proteinExistence type="inferred from homology"/>
<evidence type="ECO:0000313" key="8">
    <source>
        <dbReference type="EMBL" id="ETD25615.1"/>
    </source>
</evidence>
<dbReference type="CDD" id="cd16429">
    <property type="entry name" value="VirB10"/>
    <property type="match status" value="1"/>
</dbReference>
<evidence type="ECO:0000256" key="5">
    <source>
        <dbReference type="ARBA" id="ARBA00023136"/>
    </source>
</evidence>
<feature type="compositionally biased region" description="Basic and acidic residues" evidence="7">
    <location>
        <begin position="226"/>
        <end position="236"/>
    </location>
</feature>
<keyword evidence="4" id="KW-1133">Transmembrane helix</keyword>
<protein>
    <recommendedName>
        <fullName evidence="10">Bacterial conjugation TrbI-like protein</fullName>
    </recommendedName>
</protein>
<keyword evidence="9" id="KW-1185">Reference proteome</keyword>
<keyword evidence="3" id="KW-0812">Transmembrane</keyword>
<comment type="caution">
    <text evidence="8">The sequence shown here is derived from an EMBL/GenBank/DDBJ whole genome shotgun (WGS) entry which is preliminary data.</text>
</comment>
<dbReference type="Gene3D" id="2.40.128.260">
    <property type="entry name" value="Type IV secretion system, VirB10/TraB/TrbI"/>
    <property type="match status" value="1"/>
</dbReference>
<dbReference type="GO" id="GO:0016020">
    <property type="term" value="C:membrane"/>
    <property type="evidence" value="ECO:0007669"/>
    <property type="project" value="UniProtKB-SubCell"/>
</dbReference>
<evidence type="ECO:0000256" key="2">
    <source>
        <dbReference type="ARBA" id="ARBA00010265"/>
    </source>
</evidence>
<organism evidence="8 9">
    <name type="scientific">Helicobacter canis NCTC 12740</name>
    <dbReference type="NCBI Taxonomy" id="1357399"/>
    <lineage>
        <taxon>Bacteria</taxon>
        <taxon>Pseudomonadati</taxon>
        <taxon>Campylobacterota</taxon>
        <taxon>Epsilonproteobacteria</taxon>
        <taxon>Campylobacterales</taxon>
        <taxon>Helicobacteraceae</taxon>
        <taxon>Helicobacter</taxon>
    </lineage>
</organism>
<dbReference type="PATRIC" id="fig|1357399.3.peg.1508"/>
<dbReference type="eggNOG" id="COG2948">
    <property type="taxonomic scope" value="Bacteria"/>
</dbReference>
<dbReference type="InterPro" id="IPR048018">
    <property type="entry name" value="T4SS_ComB10-like"/>
</dbReference>
<dbReference type="OrthoDB" id="5362754at2"/>
<evidence type="ECO:0000256" key="6">
    <source>
        <dbReference type="SAM" id="Coils"/>
    </source>
</evidence>
<feature type="coiled-coil region" evidence="6">
    <location>
        <begin position="58"/>
        <end position="92"/>
    </location>
</feature>
<gene>
    <name evidence="8" type="ORF">HMPREF2087_01443</name>
</gene>
<dbReference type="Proteomes" id="UP000018688">
    <property type="component" value="Unassembled WGS sequence"/>
</dbReference>
<feature type="compositionally biased region" description="Polar residues" evidence="7">
    <location>
        <begin position="245"/>
        <end position="262"/>
    </location>
</feature>
<dbReference type="InterPro" id="IPR042217">
    <property type="entry name" value="T4SS_VirB10/TrbI"/>
</dbReference>
<feature type="compositionally biased region" description="Acidic residues" evidence="7">
    <location>
        <begin position="574"/>
        <end position="585"/>
    </location>
</feature>
<feature type="region of interest" description="Disordered" evidence="7">
    <location>
        <begin position="226"/>
        <end position="268"/>
    </location>
</feature>
<evidence type="ECO:0000256" key="3">
    <source>
        <dbReference type="ARBA" id="ARBA00022692"/>
    </source>
</evidence>
<reference evidence="8 9" key="1">
    <citation type="submission" date="2013-10" db="EMBL/GenBank/DDBJ databases">
        <title>The Genome Sequence of Helicobacter canis NCTC 12740.</title>
        <authorList>
            <consortium name="The Broad Institute Genomics Platform"/>
            <person name="Earl A."/>
            <person name="Fox J.G."/>
            <person name="Shen Z."/>
            <person name="Young S.K."/>
            <person name="Zeng Q."/>
            <person name="Gargeya S."/>
            <person name="Fitzgerald M."/>
            <person name="Abouelleil A."/>
            <person name="Alvarado L."/>
            <person name="Chapman S.B."/>
            <person name="Gainer-Dewar J."/>
            <person name="Goldberg J."/>
            <person name="Griggs A."/>
            <person name="Gujja S."/>
            <person name="Hansen M."/>
            <person name="Howarth C."/>
            <person name="Imamovic A."/>
            <person name="Ireland A."/>
            <person name="Larimer J."/>
            <person name="McCowan C."/>
            <person name="Murphy C."/>
            <person name="Pearson M."/>
            <person name="Poon T.W."/>
            <person name="Priest M."/>
            <person name="Roberts A."/>
            <person name="Saif S."/>
            <person name="Shea T."/>
            <person name="Sykes S."/>
            <person name="Wortman J."/>
            <person name="Nusbaum C."/>
            <person name="Birren B."/>
        </authorList>
    </citation>
    <scope>NUCLEOTIDE SEQUENCE [LARGE SCALE GENOMIC DNA]</scope>
    <source>
        <strain evidence="8 9">NCTC 12740</strain>
    </source>
</reference>
<name>V8CF24_9HELI</name>
<dbReference type="AlphaFoldDB" id="V8CF24"/>
<dbReference type="InterPro" id="IPR005498">
    <property type="entry name" value="T4SS_VirB10/TraB/TrbI"/>
</dbReference>